<keyword evidence="1" id="KW-1133">Transmembrane helix</keyword>
<dbReference type="InParanoid" id="A0A2J6SYC7"/>
<keyword evidence="1" id="KW-0812">Transmembrane</keyword>
<accession>A0A2J6SYC7</accession>
<reference evidence="2 3" key="1">
    <citation type="submission" date="2016-04" db="EMBL/GenBank/DDBJ databases">
        <title>A degradative enzymes factory behind the ericoid mycorrhizal symbiosis.</title>
        <authorList>
            <consortium name="DOE Joint Genome Institute"/>
            <person name="Martino E."/>
            <person name="Morin E."/>
            <person name="Grelet G."/>
            <person name="Kuo A."/>
            <person name="Kohler A."/>
            <person name="Daghino S."/>
            <person name="Barry K."/>
            <person name="Choi C."/>
            <person name="Cichocki N."/>
            <person name="Clum A."/>
            <person name="Copeland A."/>
            <person name="Hainaut M."/>
            <person name="Haridas S."/>
            <person name="Labutti K."/>
            <person name="Lindquist E."/>
            <person name="Lipzen A."/>
            <person name="Khouja H.-R."/>
            <person name="Murat C."/>
            <person name="Ohm R."/>
            <person name="Olson A."/>
            <person name="Spatafora J."/>
            <person name="Veneault-Fourrey C."/>
            <person name="Henrissat B."/>
            <person name="Grigoriev I."/>
            <person name="Martin F."/>
            <person name="Perotto S."/>
        </authorList>
    </citation>
    <scope>NUCLEOTIDE SEQUENCE [LARGE SCALE GENOMIC DNA]</scope>
    <source>
        <strain evidence="2 3">E</strain>
    </source>
</reference>
<evidence type="ECO:0000313" key="2">
    <source>
        <dbReference type="EMBL" id="PMD55770.1"/>
    </source>
</evidence>
<keyword evidence="1" id="KW-0472">Membrane</keyword>
<dbReference type="AlphaFoldDB" id="A0A2J6SYC7"/>
<evidence type="ECO:0000256" key="1">
    <source>
        <dbReference type="SAM" id="Phobius"/>
    </source>
</evidence>
<gene>
    <name evidence="2" type="ORF">K444DRAFT_79070</name>
</gene>
<feature type="transmembrane region" description="Helical" evidence="1">
    <location>
        <begin position="29"/>
        <end position="48"/>
    </location>
</feature>
<dbReference type="RefSeq" id="XP_024732674.1">
    <property type="nucleotide sequence ID" value="XM_024888720.1"/>
</dbReference>
<keyword evidence="3" id="KW-1185">Reference proteome</keyword>
<name>A0A2J6SYC7_9HELO</name>
<dbReference type="EMBL" id="KZ613854">
    <property type="protein sequence ID" value="PMD55770.1"/>
    <property type="molecule type" value="Genomic_DNA"/>
</dbReference>
<dbReference type="GeneID" id="36596796"/>
<dbReference type="Proteomes" id="UP000235371">
    <property type="component" value="Unassembled WGS sequence"/>
</dbReference>
<proteinExistence type="predicted"/>
<protein>
    <submittedName>
        <fullName evidence="2">Uncharacterized protein</fullName>
    </submittedName>
</protein>
<sequence length="92" mass="9895">MTVRDALGSFVAVSAILFASLPLPRLMLASFVVDFLAIVFGVFLAVFLEAGRFVGRFVGLTDAAGEYGFRDDGWGSSMVTFSSPSIYAQLFL</sequence>
<evidence type="ECO:0000313" key="3">
    <source>
        <dbReference type="Proteomes" id="UP000235371"/>
    </source>
</evidence>
<feature type="transmembrane region" description="Helical" evidence="1">
    <location>
        <begin position="7"/>
        <end position="23"/>
    </location>
</feature>
<organism evidence="2 3">
    <name type="scientific">Hyaloscypha bicolor E</name>
    <dbReference type="NCBI Taxonomy" id="1095630"/>
    <lineage>
        <taxon>Eukaryota</taxon>
        <taxon>Fungi</taxon>
        <taxon>Dikarya</taxon>
        <taxon>Ascomycota</taxon>
        <taxon>Pezizomycotina</taxon>
        <taxon>Leotiomycetes</taxon>
        <taxon>Helotiales</taxon>
        <taxon>Hyaloscyphaceae</taxon>
        <taxon>Hyaloscypha</taxon>
        <taxon>Hyaloscypha bicolor</taxon>
    </lineage>
</organism>